<gene>
    <name evidence="3" type="ORF">CLV93_11413</name>
    <name evidence="2" type="ORF">JCM18694_23750</name>
</gene>
<name>A0A2P8C6I5_9BACT</name>
<feature type="transmembrane region" description="Helical" evidence="1">
    <location>
        <begin position="33"/>
        <end position="53"/>
    </location>
</feature>
<evidence type="ECO:0000313" key="4">
    <source>
        <dbReference type="Proteomes" id="UP000240621"/>
    </source>
</evidence>
<evidence type="ECO:0000313" key="2">
    <source>
        <dbReference type="EMBL" id="GET22129.1"/>
    </source>
</evidence>
<organism evidence="3 4">
    <name type="scientific">Prolixibacter denitrificans</name>
    <dbReference type="NCBI Taxonomy" id="1541063"/>
    <lineage>
        <taxon>Bacteria</taxon>
        <taxon>Pseudomonadati</taxon>
        <taxon>Bacteroidota</taxon>
        <taxon>Bacteroidia</taxon>
        <taxon>Marinilabiliales</taxon>
        <taxon>Prolixibacteraceae</taxon>
        <taxon>Prolixibacter</taxon>
    </lineage>
</organism>
<evidence type="ECO:0000313" key="5">
    <source>
        <dbReference type="Proteomes" id="UP000396862"/>
    </source>
</evidence>
<evidence type="ECO:0000256" key="1">
    <source>
        <dbReference type="SAM" id="Phobius"/>
    </source>
</evidence>
<dbReference type="Proteomes" id="UP000240621">
    <property type="component" value="Unassembled WGS sequence"/>
</dbReference>
<protein>
    <submittedName>
        <fullName evidence="3">Uncharacterized protein</fullName>
    </submittedName>
</protein>
<dbReference type="EMBL" id="BLAU01000001">
    <property type="protein sequence ID" value="GET22129.1"/>
    <property type="molecule type" value="Genomic_DNA"/>
</dbReference>
<keyword evidence="1" id="KW-1133">Transmembrane helix</keyword>
<evidence type="ECO:0000313" key="3">
    <source>
        <dbReference type="EMBL" id="PSK80576.1"/>
    </source>
</evidence>
<dbReference type="RefSeq" id="WP_106543690.1">
    <property type="nucleotide sequence ID" value="NZ_BLAU01000001.1"/>
</dbReference>
<proteinExistence type="predicted"/>
<reference evidence="2 5" key="2">
    <citation type="submission" date="2019-10" db="EMBL/GenBank/DDBJ databases">
        <title>Prolixibacter strains distinguished by the presence of nitrate reductase genes were adept at nitrate-dependent anaerobic corrosion of metallic iron and carbon steel.</title>
        <authorList>
            <person name="Iino T."/>
            <person name="Shono N."/>
            <person name="Ito K."/>
            <person name="Nakamura R."/>
            <person name="Sueoka K."/>
            <person name="Harayama S."/>
            <person name="Ohkuma M."/>
        </authorList>
    </citation>
    <scope>NUCLEOTIDE SEQUENCE [LARGE SCALE GENOMIC DNA]</scope>
    <source>
        <strain evidence="2 5">MIC1-1</strain>
    </source>
</reference>
<dbReference type="Proteomes" id="UP000396862">
    <property type="component" value="Unassembled WGS sequence"/>
</dbReference>
<dbReference type="OrthoDB" id="1040889at2"/>
<keyword evidence="5" id="KW-1185">Reference proteome</keyword>
<dbReference type="AlphaFoldDB" id="A0A2P8C6I5"/>
<sequence length="68" mass="7824">MKKTIRFLLFLTFGVGNLLLIFSRIFSDHLNDFLLGFLEGISVVLIINGTIYLTRCAIKREHPLKTNK</sequence>
<dbReference type="EMBL" id="PYGC01000014">
    <property type="protein sequence ID" value="PSK80576.1"/>
    <property type="molecule type" value="Genomic_DNA"/>
</dbReference>
<keyword evidence="1" id="KW-0812">Transmembrane</keyword>
<feature type="transmembrane region" description="Helical" evidence="1">
    <location>
        <begin position="7"/>
        <end position="27"/>
    </location>
</feature>
<accession>A0A2P8C6I5</accession>
<reference evidence="3 4" key="1">
    <citation type="submission" date="2018-03" db="EMBL/GenBank/DDBJ databases">
        <title>Genomic Encyclopedia of Archaeal and Bacterial Type Strains, Phase II (KMG-II): from individual species to whole genera.</title>
        <authorList>
            <person name="Goeker M."/>
        </authorList>
    </citation>
    <scope>NUCLEOTIDE SEQUENCE [LARGE SCALE GENOMIC DNA]</scope>
    <source>
        <strain evidence="3 4">DSM 27267</strain>
    </source>
</reference>
<comment type="caution">
    <text evidence="3">The sequence shown here is derived from an EMBL/GenBank/DDBJ whole genome shotgun (WGS) entry which is preliminary data.</text>
</comment>
<keyword evidence="1" id="KW-0472">Membrane</keyword>